<dbReference type="EMBL" id="CP073346">
    <property type="protein sequence ID" value="UTW07873.1"/>
    <property type="molecule type" value="Genomic_DNA"/>
</dbReference>
<evidence type="ECO:0000313" key="2">
    <source>
        <dbReference type="EMBL" id="UTW07873.1"/>
    </source>
</evidence>
<evidence type="ECO:0000256" key="1">
    <source>
        <dbReference type="SAM" id="MobiDB-lite"/>
    </source>
</evidence>
<feature type="region of interest" description="Disordered" evidence="1">
    <location>
        <begin position="207"/>
        <end position="287"/>
    </location>
</feature>
<keyword evidence="3" id="KW-1185">Reference proteome</keyword>
<organism evidence="2 3">
    <name type="scientific">Pseudomonas benzenivorans</name>
    <dbReference type="NCBI Taxonomy" id="556533"/>
    <lineage>
        <taxon>Bacteria</taxon>
        <taxon>Pseudomonadati</taxon>
        <taxon>Pseudomonadota</taxon>
        <taxon>Gammaproteobacteria</taxon>
        <taxon>Pseudomonadales</taxon>
        <taxon>Pseudomonadaceae</taxon>
        <taxon>Pseudomonas</taxon>
    </lineage>
</organism>
<evidence type="ECO:0000313" key="3">
    <source>
        <dbReference type="Proteomes" id="UP001059672"/>
    </source>
</evidence>
<name>A0ABY5H6C9_9PSED</name>
<reference evidence="2" key="1">
    <citation type="submission" date="2021-04" db="EMBL/GenBank/DDBJ databases">
        <title>Oceanospirillales bacteria with DddD are important DMSP degraders in coastal seawater.</title>
        <authorList>
            <person name="Liu J."/>
        </authorList>
    </citation>
    <scope>NUCLEOTIDE SEQUENCE</scope>
    <source>
        <strain evidence="2">D13-4</strain>
    </source>
</reference>
<feature type="compositionally biased region" description="Polar residues" evidence="1">
    <location>
        <begin position="227"/>
        <end position="243"/>
    </location>
</feature>
<sequence length="287" mass="31402">MAIHTSPVTVATQEPSELLHRLLAQGDSVSIERGQLVIHPASGKPVPANWMAQHNLTLTLQILSAVGVDAYLYRSHATGRYGRHKQGGLTLQFQSVIGRADAYTIFNVELTRARDTAAGKKGSPLPAGQFRISKDYQLYHFWQATCLPMPRRLSALHDYMGKLKGILFTASLTAYRTDARLDTRTLLALNIPAPVVRLAVLPDNSRTIVGQGPDNSRTRTSDKEIAPTQQPCGLRSFSGTGENTHGKTVIRNHGHTVASFPQSSRKPPQEQTVDEWLADYDSPSASA</sequence>
<gene>
    <name evidence="2" type="ORF">KDW96_00600</name>
</gene>
<feature type="compositionally biased region" description="Polar residues" evidence="1">
    <location>
        <begin position="259"/>
        <end position="271"/>
    </location>
</feature>
<dbReference type="RefSeq" id="WP_255838458.1">
    <property type="nucleotide sequence ID" value="NZ_CP073346.1"/>
</dbReference>
<dbReference type="Proteomes" id="UP001059672">
    <property type="component" value="Chromosome"/>
</dbReference>
<accession>A0ABY5H6C9</accession>
<feature type="compositionally biased region" description="Basic and acidic residues" evidence="1">
    <location>
        <begin position="216"/>
        <end position="225"/>
    </location>
</feature>
<protein>
    <submittedName>
        <fullName evidence="2">Uncharacterized protein</fullName>
    </submittedName>
</protein>
<proteinExistence type="predicted"/>